<dbReference type="AlphaFoldDB" id="A0A0D5A138"/>
<dbReference type="GO" id="GO:0046872">
    <property type="term" value="F:metal ion binding"/>
    <property type="evidence" value="ECO:0007669"/>
    <property type="project" value="UniProtKB-KW"/>
</dbReference>
<sequence length="495" mass="52773">MSKRLVLARLNHETNTFSPVPTPLVSFNPLLGDEALAAAEGSPTALGAFHAFARHIGVRIDVPLIAHAMPSGPVEDDAFEAMAQAILGSVEQGCDGILLDLHGAMATRSHDDGEGELLARVRAAAPAVPIGVALDLHGNITQTMLDNSDVIVGFKTYPHVDMVETGEHVARLFAPLLDGGPRPEMALCHPPMLAATLCMNTTTDCAMTDLVAMARQAETRPGVQAVTVFGGFPIADLAETGLSIVTVADTPELATEVARELGREAWRRREEYVYHEEPLAQSIDRAITLADGSAPVLLLDHGDNCMSGGSCDVMDVLEELLAAGQDGILVGPIADAGTVAQMFAAGESAEVEVRLGNKTPAKDLPLPHSPLALRGRVLALSDGRYRVTGPIYHGQVLSMGRAALLDTGAARIVVCEQPHEPLDMGVFTCLGIRELSARFLHLKSRMYCRPVFEPLAKTVVECASSGVTSSNYDLFAFRKLARPTYPLDDKITWQA</sequence>
<dbReference type="OrthoDB" id="9782658at2"/>
<comment type="similarity">
    <text evidence="1">Belongs to the peptidase M81 family.</text>
</comment>
<comment type="cofactor">
    <cofactor evidence="1">
        <name>Zn(2+)</name>
        <dbReference type="ChEBI" id="CHEBI:29105"/>
    </cofactor>
    <text evidence="1">Binds 1 zinc ion per subunit.</text>
</comment>
<feature type="domain" description="Microcystin LR degradation protein MlrC N-terminal" evidence="3">
    <location>
        <begin position="4"/>
        <end position="287"/>
    </location>
</feature>
<dbReference type="RefSeq" id="WP_088239263.1">
    <property type="nucleotide sequence ID" value="NZ_CBCSFT010000052.1"/>
</dbReference>
<keyword evidence="4" id="KW-0614">Plasmid</keyword>
<accession>A0A0D5A138</accession>
<name>A0A0D5A138_9RHOB</name>
<dbReference type="InterPro" id="IPR010799">
    <property type="entry name" value="MlrC_C"/>
</dbReference>
<keyword evidence="1" id="KW-0479">Metal-binding</keyword>
<protein>
    <recommendedName>
        <fullName evidence="1">Microcystinase C</fullName>
        <shortName evidence="1">MlrC</shortName>
    </recommendedName>
</protein>
<gene>
    <name evidence="4" type="ORF">pLM20P5_p6</name>
</gene>
<dbReference type="PIRSF" id="PIRSF012702">
    <property type="entry name" value="UCP012702"/>
    <property type="match status" value="1"/>
</dbReference>
<dbReference type="Pfam" id="PF07171">
    <property type="entry name" value="MlrC_C"/>
    <property type="match status" value="1"/>
</dbReference>
<keyword evidence="1" id="KW-0378">Hydrolase</keyword>
<comment type="function">
    <text evidence="1">Involved in peptidolytic degradation of cyclic heptapeptide hepatotoxin microcystin (MC).</text>
</comment>
<evidence type="ECO:0000256" key="1">
    <source>
        <dbReference type="PIRNR" id="PIRNR012702"/>
    </source>
</evidence>
<dbReference type="Pfam" id="PF07364">
    <property type="entry name" value="DUF1485"/>
    <property type="match status" value="1"/>
</dbReference>
<reference evidence="4" key="1">
    <citation type="submission" date="2014-09" db="EMBL/GenBank/DDBJ databases">
        <title>The mobilome of the heavy metals and metalloids hypertolerant bacteria from the Lubin copper mine (Poland).</title>
        <authorList>
            <person name="Dziewit L."/>
            <person name="Bartosik D."/>
        </authorList>
    </citation>
    <scope>NUCLEOTIDE SEQUENCE</scope>
    <source>
        <plasmid evidence="4">pLM20P5</plasmid>
    </source>
</reference>
<keyword evidence="1" id="KW-0482">Metalloprotease</keyword>
<dbReference type="InterPro" id="IPR015995">
    <property type="entry name" value="MlrC_N"/>
</dbReference>
<evidence type="ECO:0000259" key="3">
    <source>
        <dbReference type="Pfam" id="PF07364"/>
    </source>
</evidence>
<dbReference type="EMBL" id="KM659097">
    <property type="protein sequence ID" value="AJW30099.1"/>
    <property type="molecule type" value="Genomic_DNA"/>
</dbReference>
<evidence type="ECO:0000259" key="2">
    <source>
        <dbReference type="Pfam" id="PF07171"/>
    </source>
</evidence>
<dbReference type="GO" id="GO:0006508">
    <property type="term" value="P:proteolysis"/>
    <property type="evidence" value="ECO:0007669"/>
    <property type="project" value="UniProtKB-KW"/>
</dbReference>
<keyword evidence="1" id="KW-0645">Protease</keyword>
<proteinExistence type="inferred from homology"/>
<organism evidence="4">
    <name type="scientific">Paracoccus yeei</name>
    <dbReference type="NCBI Taxonomy" id="147645"/>
    <lineage>
        <taxon>Bacteria</taxon>
        <taxon>Pseudomonadati</taxon>
        <taxon>Pseudomonadota</taxon>
        <taxon>Alphaproteobacteria</taxon>
        <taxon>Rhodobacterales</taxon>
        <taxon>Paracoccaceae</taxon>
        <taxon>Paracoccus</taxon>
    </lineage>
</organism>
<dbReference type="GO" id="GO:0008237">
    <property type="term" value="F:metallopeptidase activity"/>
    <property type="evidence" value="ECO:0007669"/>
    <property type="project" value="UniProtKB-KW"/>
</dbReference>
<feature type="domain" description="Microcystin LR degradation protein MlrC C-terminal" evidence="2">
    <location>
        <begin position="298"/>
        <end position="478"/>
    </location>
</feature>
<dbReference type="InterPro" id="IPR009197">
    <property type="entry name" value="MlrC"/>
</dbReference>
<geneLocation type="plasmid" evidence="4">
    <name>pLM20P5</name>
</geneLocation>
<evidence type="ECO:0000313" key="4">
    <source>
        <dbReference type="EMBL" id="AJW30099.1"/>
    </source>
</evidence>